<dbReference type="AlphaFoldDB" id="A0A916UB56"/>
<keyword evidence="1" id="KW-0732">Signal</keyword>
<feature type="signal peptide" evidence="1">
    <location>
        <begin position="1"/>
        <end position="28"/>
    </location>
</feature>
<dbReference type="Proteomes" id="UP000637002">
    <property type="component" value="Unassembled WGS sequence"/>
</dbReference>
<evidence type="ECO:0000256" key="1">
    <source>
        <dbReference type="SAM" id="SignalP"/>
    </source>
</evidence>
<evidence type="ECO:0008006" key="4">
    <source>
        <dbReference type="Google" id="ProtNLM"/>
    </source>
</evidence>
<sequence>MGATSPRDPAWRLCAAFALAGGAALAPALPVAAEGQAAKPLVTSAKELGPAISRCWRPPAGTAGWEVTLRFMLTHTGAVRGKPMITYSKIPGPLDLQKQFIAAAIQAVADCTPLNMAETLSRGFGERLIAIRLQSRAKQTPL</sequence>
<dbReference type="Gene3D" id="3.30.1150.10">
    <property type="match status" value="1"/>
</dbReference>
<accession>A0A916UB56</accession>
<feature type="chain" id="PRO_5038115156" description="TonB C-terminal domain-containing protein" evidence="1">
    <location>
        <begin position="29"/>
        <end position="142"/>
    </location>
</feature>
<evidence type="ECO:0000313" key="2">
    <source>
        <dbReference type="EMBL" id="GGC66076.1"/>
    </source>
</evidence>
<protein>
    <recommendedName>
        <fullName evidence="4">TonB C-terminal domain-containing protein</fullName>
    </recommendedName>
</protein>
<comment type="caution">
    <text evidence="2">The sequence shown here is derived from an EMBL/GenBank/DDBJ whole genome shotgun (WGS) entry which is preliminary data.</text>
</comment>
<reference evidence="2" key="2">
    <citation type="submission" date="2020-09" db="EMBL/GenBank/DDBJ databases">
        <authorList>
            <person name="Sun Q."/>
            <person name="Zhou Y."/>
        </authorList>
    </citation>
    <scope>NUCLEOTIDE SEQUENCE</scope>
    <source>
        <strain evidence="2">CGMCC 1.12919</strain>
    </source>
</reference>
<evidence type="ECO:0000313" key="3">
    <source>
        <dbReference type="Proteomes" id="UP000637002"/>
    </source>
</evidence>
<dbReference type="RefSeq" id="WP_188609575.1">
    <property type="nucleotide sequence ID" value="NZ_BMGG01000004.1"/>
</dbReference>
<keyword evidence="3" id="KW-1185">Reference proteome</keyword>
<reference evidence="2" key="1">
    <citation type="journal article" date="2014" name="Int. J. Syst. Evol. Microbiol.">
        <title>Complete genome sequence of Corynebacterium casei LMG S-19264T (=DSM 44701T), isolated from a smear-ripened cheese.</title>
        <authorList>
            <consortium name="US DOE Joint Genome Institute (JGI-PGF)"/>
            <person name="Walter F."/>
            <person name="Albersmeier A."/>
            <person name="Kalinowski J."/>
            <person name="Ruckert C."/>
        </authorList>
    </citation>
    <scope>NUCLEOTIDE SEQUENCE</scope>
    <source>
        <strain evidence="2">CGMCC 1.12919</strain>
    </source>
</reference>
<proteinExistence type="predicted"/>
<dbReference type="EMBL" id="BMGG01000004">
    <property type="protein sequence ID" value="GGC66076.1"/>
    <property type="molecule type" value="Genomic_DNA"/>
</dbReference>
<name>A0A916UB56_9HYPH</name>
<organism evidence="2 3">
    <name type="scientific">Chelatococcus reniformis</name>
    <dbReference type="NCBI Taxonomy" id="1494448"/>
    <lineage>
        <taxon>Bacteria</taxon>
        <taxon>Pseudomonadati</taxon>
        <taxon>Pseudomonadota</taxon>
        <taxon>Alphaproteobacteria</taxon>
        <taxon>Hyphomicrobiales</taxon>
        <taxon>Chelatococcaceae</taxon>
        <taxon>Chelatococcus</taxon>
    </lineage>
</organism>
<gene>
    <name evidence="2" type="ORF">GCM10010994_25890</name>
</gene>